<gene>
    <name evidence="2" type="ordered locus">azo1979</name>
</gene>
<dbReference type="Proteomes" id="UP000002588">
    <property type="component" value="Chromosome"/>
</dbReference>
<organism evidence="2 3">
    <name type="scientific">Azoarcus sp. (strain BH72)</name>
    <dbReference type="NCBI Taxonomy" id="418699"/>
    <lineage>
        <taxon>Bacteria</taxon>
        <taxon>Pseudomonadati</taxon>
        <taxon>Pseudomonadota</taxon>
        <taxon>Betaproteobacteria</taxon>
        <taxon>Rhodocyclales</taxon>
        <taxon>Zoogloeaceae</taxon>
        <taxon>Azoarcus</taxon>
    </lineage>
</organism>
<evidence type="ECO:0000313" key="2">
    <source>
        <dbReference type="EMBL" id="CAL94596.1"/>
    </source>
</evidence>
<proteinExistence type="predicted"/>
<keyword evidence="3" id="KW-1185">Reference proteome</keyword>
<dbReference type="KEGG" id="azo:azo1979"/>
<dbReference type="HOGENOM" id="CLU_3284199_0_0_4"/>
<name>A1K6Z1_AZOSB</name>
<dbReference type="AlphaFoldDB" id="A1K6Z1"/>
<dbReference type="STRING" id="62928.azo1979"/>
<evidence type="ECO:0000313" key="3">
    <source>
        <dbReference type="Proteomes" id="UP000002588"/>
    </source>
</evidence>
<dbReference type="EMBL" id="AM406670">
    <property type="protein sequence ID" value="CAL94596.1"/>
    <property type="molecule type" value="Genomic_DNA"/>
</dbReference>
<sequence length="40" mass="4057">MADLDLAHSGTPHSAACIRPPQQACSSNGVRAAGKETIHG</sequence>
<feature type="region of interest" description="Disordered" evidence="1">
    <location>
        <begin position="1"/>
        <end position="40"/>
    </location>
</feature>
<protein>
    <submittedName>
        <fullName evidence="2">Uncharacterized protein</fullName>
    </submittedName>
</protein>
<accession>A1K6Z1</accession>
<reference evidence="2 3" key="1">
    <citation type="journal article" date="2006" name="Nat. Biotechnol.">
        <title>Complete genome of the mutualistic, N2-fixing grass endophyte Azoarcus sp. strain BH72.</title>
        <authorList>
            <person name="Krause A."/>
            <person name="Ramakumar A."/>
            <person name="Bartels D."/>
            <person name="Battistoni F."/>
            <person name="Bekel T."/>
            <person name="Boch J."/>
            <person name="Boehm M."/>
            <person name="Friedrich F."/>
            <person name="Hurek T."/>
            <person name="Krause L."/>
            <person name="Linke B."/>
            <person name="McHardy A.C."/>
            <person name="Sarkar A."/>
            <person name="Schneiker S."/>
            <person name="Syed A.A."/>
            <person name="Thauer R."/>
            <person name="Vorhoelter F.-J."/>
            <person name="Weidner S."/>
            <person name="Puehler A."/>
            <person name="Reinhold-Hurek B."/>
            <person name="Kaiser O."/>
            <person name="Goesmann A."/>
        </authorList>
    </citation>
    <scope>NUCLEOTIDE SEQUENCE [LARGE SCALE GENOMIC DNA]</scope>
    <source>
        <strain evidence="2 3">BH72</strain>
    </source>
</reference>
<evidence type="ECO:0000256" key="1">
    <source>
        <dbReference type="SAM" id="MobiDB-lite"/>
    </source>
</evidence>